<evidence type="ECO:0000256" key="1">
    <source>
        <dbReference type="ARBA" id="ARBA00022691"/>
    </source>
</evidence>
<evidence type="ECO:0000259" key="5">
    <source>
        <dbReference type="Pfam" id="PF04055"/>
    </source>
</evidence>
<dbReference type="SFLD" id="SFLDS00029">
    <property type="entry name" value="Radical_SAM"/>
    <property type="match status" value="1"/>
</dbReference>
<evidence type="ECO:0000256" key="3">
    <source>
        <dbReference type="ARBA" id="ARBA00023004"/>
    </source>
</evidence>
<name>A0ABQ0AX07_9FIRM</name>
<organism evidence="6 7">
    <name type="scientific">Enterocloster alcoholdehydrogenati</name>
    <dbReference type="NCBI Taxonomy" id="2547410"/>
    <lineage>
        <taxon>Bacteria</taxon>
        <taxon>Bacillati</taxon>
        <taxon>Bacillota</taxon>
        <taxon>Clostridia</taxon>
        <taxon>Lachnospirales</taxon>
        <taxon>Lachnospiraceae</taxon>
        <taxon>Enterocloster</taxon>
    </lineage>
</organism>
<proteinExistence type="predicted"/>
<dbReference type="CDD" id="cd01335">
    <property type="entry name" value="Radical_SAM"/>
    <property type="match status" value="1"/>
</dbReference>
<keyword evidence="1" id="KW-0949">S-adenosyl-L-methionine</keyword>
<keyword evidence="2" id="KW-0479">Metal-binding</keyword>
<dbReference type="Pfam" id="PF04055">
    <property type="entry name" value="Radical_SAM"/>
    <property type="match status" value="1"/>
</dbReference>
<evidence type="ECO:0000256" key="2">
    <source>
        <dbReference type="ARBA" id="ARBA00022723"/>
    </source>
</evidence>
<evidence type="ECO:0000256" key="4">
    <source>
        <dbReference type="ARBA" id="ARBA00023014"/>
    </source>
</evidence>
<dbReference type="Proteomes" id="UP001600894">
    <property type="component" value="Unassembled WGS sequence"/>
</dbReference>
<dbReference type="InterPro" id="IPR058240">
    <property type="entry name" value="rSAM_sf"/>
</dbReference>
<comment type="caution">
    <text evidence="6">The sequence shown here is derived from an EMBL/GenBank/DDBJ whole genome shotgun (WGS) entry which is preliminary data.</text>
</comment>
<sequence length="397" mass="46960">MKWKNKGHEFDETGRALQEKKEVYLYGAVPIAQDLIKLMEWLHLGINWEVYVVDRDPAKQKNGLCGCEVLSPEAFFNREKKDALVVICTSFAVEKEIRELLKGRLAEDIPVYSHMTFLYEQLPIYFLYAHDKVFFPSENMLPSTICNLNCRDCLNFTPYIKKHHVASLEELKRNVDLFFKAVDRIYLFQITGGEPLLYKDLQSLLEYIDQNYRSQIFRLELVTNGTVMPSDSLCAYFKDKNIHIVLDDYRRAVPERAHVHERIREKFSEFQVSYLDNYVGKWFRMYIPQQEHPVLSEEELIRKFDVCGTPWCSLRDGKLSLCNYSMYADTAGICRASEDEFFDLSRYQESDKKALVEFRLRYSQKGYTEFCKQCNTWEKENVCWCDPAIQYEKEKEV</sequence>
<dbReference type="InterPro" id="IPR050377">
    <property type="entry name" value="Radical_SAM_PqqE_MftC-like"/>
</dbReference>
<dbReference type="SFLD" id="SFLDG01067">
    <property type="entry name" value="SPASM/twitch_domain_containing"/>
    <property type="match status" value="1"/>
</dbReference>
<evidence type="ECO:0000313" key="6">
    <source>
        <dbReference type="EMBL" id="GAA6268565.1"/>
    </source>
</evidence>
<dbReference type="Gene3D" id="3.20.20.70">
    <property type="entry name" value="Aldolase class I"/>
    <property type="match status" value="1"/>
</dbReference>
<evidence type="ECO:0000313" key="7">
    <source>
        <dbReference type="Proteomes" id="UP001600894"/>
    </source>
</evidence>
<dbReference type="EMBL" id="BAABXL010000001">
    <property type="protein sequence ID" value="GAA6268565.1"/>
    <property type="molecule type" value="Genomic_DNA"/>
</dbReference>
<dbReference type="SUPFAM" id="SSF53335">
    <property type="entry name" value="S-adenosyl-L-methionine-dependent methyltransferases"/>
    <property type="match status" value="1"/>
</dbReference>
<gene>
    <name evidence="6" type="ORF">F130042H8_16250</name>
</gene>
<keyword evidence="3" id="KW-0408">Iron</keyword>
<dbReference type="InterPro" id="IPR013785">
    <property type="entry name" value="Aldolase_TIM"/>
</dbReference>
<keyword evidence="7" id="KW-1185">Reference proteome</keyword>
<protein>
    <recommendedName>
        <fullName evidence="5">Radical SAM core domain-containing protein</fullName>
    </recommendedName>
</protein>
<dbReference type="SUPFAM" id="SSF102114">
    <property type="entry name" value="Radical SAM enzymes"/>
    <property type="match status" value="1"/>
</dbReference>
<keyword evidence="4" id="KW-0411">Iron-sulfur</keyword>
<dbReference type="RefSeq" id="WP_390469590.1">
    <property type="nucleotide sequence ID" value="NZ_BAABXL010000001.1"/>
</dbReference>
<accession>A0ABQ0AX07</accession>
<dbReference type="InterPro" id="IPR007197">
    <property type="entry name" value="rSAM"/>
</dbReference>
<dbReference type="PANTHER" id="PTHR11228:SF7">
    <property type="entry name" value="PQQA PEPTIDE CYCLASE"/>
    <property type="match status" value="1"/>
</dbReference>
<reference evidence="6 7" key="1">
    <citation type="submission" date="2024-04" db="EMBL/GenBank/DDBJ databases">
        <title>Defined microbial consortia suppress multidrug-resistant proinflammatory Enterobacteriaceae via ecological control.</title>
        <authorList>
            <person name="Furuichi M."/>
            <person name="Kawaguchi T."/>
            <person name="Pust M."/>
            <person name="Yasuma K."/>
            <person name="Plichta D."/>
            <person name="Hasegawa N."/>
            <person name="Ohya T."/>
            <person name="Bhattarai S."/>
            <person name="Sasajima S."/>
            <person name="Aoto Y."/>
            <person name="Tuganbaev T."/>
            <person name="Yaginuma M."/>
            <person name="Ueda M."/>
            <person name="Okahashi N."/>
            <person name="Amafuji K."/>
            <person name="Kiridooshi Y."/>
            <person name="Sugita K."/>
            <person name="Strazar M."/>
            <person name="Skelly A."/>
            <person name="Suda W."/>
            <person name="Hattori M."/>
            <person name="Nakamoto N."/>
            <person name="Caballero S."/>
            <person name="Norman J."/>
            <person name="Olle B."/>
            <person name="Tanoue T."/>
            <person name="Arita M."/>
            <person name="Bucci V."/>
            <person name="Atarashi K."/>
            <person name="Xavier R."/>
            <person name="Honda K."/>
        </authorList>
    </citation>
    <scope>NUCLEOTIDE SEQUENCE [LARGE SCALE GENOMIC DNA]</scope>
    <source>
        <strain evidence="7">f13</strain>
    </source>
</reference>
<dbReference type="InterPro" id="IPR029063">
    <property type="entry name" value="SAM-dependent_MTases_sf"/>
</dbReference>
<feature type="domain" description="Radical SAM core" evidence="5">
    <location>
        <begin position="141"/>
        <end position="263"/>
    </location>
</feature>
<dbReference type="PANTHER" id="PTHR11228">
    <property type="entry name" value="RADICAL SAM DOMAIN PROTEIN"/>
    <property type="match status" value="1"/>
</dbReference>